<feature type="chain" id="PRO_5029510510" evidence="1">
    <location>
        <begin position="22"/>
        <end position="170"/>
    </location>
</feature>
<dbReference type="Pfam" id="PF11138">
    <property type="entry name" value="DUF2911"/>
    <property type="match status" value="1"/>
</dbReference>
<dbReference type="RefSeq" id="WP_163283194.1">
    <property type="nucleotide sequence ID" value="NZ_JAAGVY010000003.1"/>
</dbReference>
<evidence type="ECO:0000313" key="2">
    <source>
        <dbReference type="EMBL" id="NEN22467.1"/>
    </source>
</evidence>
<proteinExistence type="predicted"/>
<comment type="caution">
    <text evidence="2">The sequence shown here is derived from an EMBL/GenBank/DDBJ whole genome shotgun (WGS) entry which is preliminary data.</text>
</comment>
<dbReference type="InterPro" id="IPR021314">
    <property type="entry name" value="DUF2911"/>
</dbReference>
<reference evidence="2 3" key="1">
    <citation type="submission" date="2020-02" db="EMBL/GenBank/DDBJ databases">
        <title>Out from the shadows clarifying the taxonomy of the family Cryomorphaceae and related taxa by utilizing the GTDB taxonomic framework.</title>
        <authorList>
            <person name="Bowman J.P."/>
        </authorList>
    </citation>
    <scope>NUCLEOTIDE SEQUENCE [LARGE SCALE GENOMIC DNA]</scope>
    <source>
        <strain evidence="2 3">QSSC 1-22</strain>
    </source>
</reference>
<evidence type="ECO:0000313" key="3">
    <source>
        <dbReference type="Proteomes" id="UP000486602"/>
    </source>
</evidence>
<organism evidence="2 3">
    <name type="scientific">Cryomorpha ignava</name>
    <dbReference type="NCBI Taxonomy" id="101383"/>
    <lineage>
        <taxon>Bacteria</taxon>
        <taxon>Pseudomonadati</taxon>
        <taxon>Bacteroidota</taxon>
        <taxon>Flavobacteriia</taxon>
        <taxon>Flavobacteriales</taxon>
        <taxon>Cryomorphaceae</taxon>
        <taxon>Cryomorpha</taxon>
    </lineage>
</organism>
<feature type="signal peptide" evidence="1">
    <location>
        <begin position="1"/>
        <end position="21"/>
    </location>
</feature>
<keyword evidence="3" id="KW-1185">Reference proteome</keyword>
<dbReference type="Proteomes" id="UP000486602">
    <property type="component" value="Unassembled WGS sequence"/>
</dbReference>
<accession>A0A7K3WLF3</accession>
<protein>
    <submittedName>
        <fullName evidence="2">DUF2911 domain-containing protein</fullName>
    </submittedName>
</protein>
<keyword evidence="1" id="KW-0732">Signal</keyword>
<evidence type="ECO:0000256" key="1">
    <source>
        <dbReference type="SAM" id="SignalP"/>
    </source>
</evidence>
<gene>
    <name evidence="2" type="ORF">G3O08_02990</name>
</gene>
<dbReference type="EMBL" id="JAAGVY010000003">
    <property type="protein sequence ID" value="NEN22467.1"/>
    <property type="molecule type" value="Genomic_DNA"/>
</dbReference>
<sequence length="170" mass="19060">MKLLKTSLILFVSLLCLNLQAQDKADRPSPPMTAEAVVNGTEVVIDYSSPAVKGRTVWGDLVPYGKSWRTGANEATTLTISDDVEIDGQVLKSGKYSLFTIPGEKEWTFIINSVWDQWGDYNYDASKDVMRFTAKPRELTEAQERMIFEISDAGMVEVKWDKLGVGFKIK</sequence>
<dbReference type="AlphaFoldDB" id="A0A7K3WLF3"/>
<name>A0A7K3WLF3_9FLAO</name>